<feature type="transmembrane region" description="Helical" evidence="6">
    <location>
        <begin position="52"/>
        <end position="77"/>
    </location>
</feature>
<reference evidence="7 8" key="1">
    <citation type="submission" date="2019-12" db="EMBL/GenBank/DDBJ databases">
        <title>the WGS of Blastococcus saxobsidens 67B17.</title>
        <authorList>
            <person name="Jiang Z."/>
        </authorList>
    </citation>
    <scope>NUCLEOTIDE SEQUENCE [LARGE SCALE GENOMIC DNA]</scope>
    <source>
        <strain evidence="7 8">67B17</strain>
    </source>
</reference>
<comment type="caution">
    <text evidence="7">The sequence shown here is derived from an EMBL/GenBank/DDBJ whole genome shotgun (WGS) entry which is preliminary data.</text>
</comment>
<sequence length="405" mass="42078">MVIEQTSVGVFAAISLVWGLTAFFPIADLGAGAAITSAAAASEHPTSDHEVIALYASALRSVSLIGLLLAGTVSTASSFEIWSSLLGGSTRAIDVDAAIASFVTVSAINVPLALIHRYALAIGRQIDSILALGAASAATPAIVAACLATDLPTWSLGSAAAISLALSNLALIVWASRRRWFPAVSILRRTARRSGPGSLSLLARTGSAMFAITLAQALALQSDRIILDITNNQYEMARYALAALLYTPALSVLSAAGLALWPQLVRLRAASEPGQQTFSILARTPVGLSIVLALGAWAAAFPVNSILSPEVEFSGNLTAVFGLLLVIQGFTMPFSMLLTRPKELRFQAVCVLAMGIANVPMSVALSVAIGAPGPVLASATCVFLFQLIPMALYSRFSVRQIGDTT</sequence>
<feature type="transmembrane region" description="Helical" evidence="6">
    <location>
        <begin position="97"/>
        <end position="116"/>
    </location>
</feature>
<evidence type="ECO:0008006" key="9">
    <source>
        <dbReference type="Google" id="ProtNLM"/>
    </source>
</evidence>
<gene>
    <name evidence="7" type="ORF">GCU60_00510</name>
</gene>
<dbReference type="PANTHER" id="PTHR30250">
    <property type="entry name" value="PST FAMILY PREDICTED COLANIC ACID TRANSPORTER"/>
    <property type="match status" value="1"/>
</dbReference>
<feature type="transmembrane region" description="Helical" evidence="6">
    <location>
        <begin position="12"/>
        <end position="40"/>
    </location>
</feature>
<evidence type="ECO:0000256" key="1">
    <source>
        <dbReference type="ARBA" id="ARBA00004651"/>
    </source>
</evidence>
<evidence type="ECO:0000256" key="5">
    <source>
        <dbReference type="ARBA" id="ARBA00023136"/>
    </source>
</evidence>
<comment type="subcellular location">
    <subcellularLocation>
        <location evidence="1">Cell membrane</location>
        <topology evidence="1">Multi-pass membrane protein</topology>
    </subcellularLocation>
</comment>
<evidence type="ECO:0000256" key="2">
    <source>
        <dbReference type="ARBA" id="ARBA00022475"/>
    </source>
</evidence>
<dbReference type="InterPro" id="IPR050833">
    <property type="entry name" value="Poly_Biosynth_Transport"/>
</dbReference>
<feature type="transmembrane region" description="Helical" evidence="6">
    <location>
        <begin position="375"/>
        <end position="393"/>
    </location>
</feature>
<keyword evidence="3 6" id="KW-0812">Transmembrane</keyword>
<dbReference type="GO" id="GO:0005886">
    <property type="term" value="C:plasma membrane"/>
    <property type="evidence" value="ECO:0007669"/>
    <property type="project" value="UniProtKB-SubCell"/>
</dbReference>
<protein>
    <recommendedName>
        <fullName evidence="9">O-antigen/teichoic acid export membrane protein</fullName>
    </recommendedName>
</protein>
<feature type="transmembrane region" description="Helical" evidence="6">
    <location>
        <begin position="313"/>
        <end position="334"/>
    </location>
</feature>
<evidence type="ECO:0000313" key="7">
    <source>
        <dbReference type="EMBL" id="NEK84258.1"/>
    </source>
</evidence>
<organism evidence="7 8">
    <name type="scientific">Blastococcus saxobsidens</name>
    <dbReference type="NCBI Taxonomy" id="138336"/>
    <lineage>
        <taxon>Bacteria</taxon>
        <taxon>Bacillati</taxon>
        <taxon>Actinomycetota</taxon>
        <taxon>Actinomycetes</taxon>
        <taxon>Geodermatophilales</taxon>
        <taxon>Geodermatophilaceae</taxon>
        <taxon>Blastococcus</taxon>
    </lineage>
</organism>
<dbReference type="PANTHER" id="PTHR30250:SF26">
    <property type="entry name" value="PSMA PROTEIN"/>
    <property type="match status" value="1"/>
</dbReference>
<feature type="transmembrane region" description="Helical" evidence="6">
    <location>
        <begin position="154"/>
        <end position="176"/>
    </location>
</feature>
<feature type="transmembrane region" description="Helical" evidence="6">
    <location>
        <begin position="128"/>
        <end position="148"/>
    </location>
</feature>
<evidence type="ECO:0000256" key="6">
    <source>
        <dbReference type="SAM" id="Phobius"/>
    </source>
</evidence>
<evidence type="ECO:0000256" key="3">
    <source>
        <dbReference type="ARBA" id="ARBA00022692"/>
    </source>
</evidence>
<evidence type="ECO:0000256" key="4">
    <source>
        <dbReference type="ARBA" id="ARBA00022989"/>
    </source>
</evidence>
<name>A0A6L9VX89_9ACTN</name>
<feature type="transmembrane region" description="Helical" evidence="6">
    <location>
        <begin position="280"/>
        <end position="301"/>
    </location>
</feature>
<feature type="transmembrane region" description="Helical" evidence="6">
    <location>
        <begin position="346"/>
        <end position="369"/>
    </location>
</feature>
<keyword evidence="2" id="KW-1003">Cell membrane</keyword>
<dbReference type="EMBL" id="JAAGWG010000001">
    <property type="protein sequence ID" value="NEK84258.1"/>
    <property type="molecule type" value="Genomic_DNA"/>
</dbReference>
<feature type="transmembrane region" description="Helical" evidence="6">
    <location>
        <begin position="239"/>
        <end position="260"/>
    </location>
</feature>
<accession>A0A6L9VX89</accession>
<keyword evidence="4 6" id="KW-1133">Transmembrane helix</keyword>
<dbReference type="Proteomes" id="UP000479241">
    <property type="component" value="Unassembled WGS sequence"/>
</dbReference>
<keyword evidence="5 6" id="KW-0472">Membrane</keyword>
<evidence type="ECO:0000313" key="8">
    <source>
        <dbReference type="Proteomes" id="UP000479241"/>
    </source>
</evidence>
<dbReference type="RefSeq" id="WP_163201682.1">
    <property type="nucleotide sequence ID" value="NZ_JAAGWG010000001.1"/>
</dbReference>
<proteinExistence type="predicted"/>
<dbReference type="AlphaFoldDB" id="A0A6L9VX89"/>
<feature type="transmembrane region" description="Helical" evidence="6">
    <location>
        <begin position="197"/>
        <end position="219"/>
    </location>
</feature>